<dbReference type="Proteomes" id="UP001163846">
    <property type="component" value="Unassembled WGS sequence"/>
</dbReference>
<dbReference type="AlphaFoldDB" id="A0AA38P010"/>
<name>A0AA38P010_9AGAR</name>
<evidence type="ECO:0000313" key="1">
    <source>
        <dbReference type="EMBL" id="KAJ3833798.1"/>
    </source>
</evidence>
<keyword evidence="2" id="KW-1185">Reference proteome</keyword>
<evidence type="ECO:0000313" key="2">
    <source>
        <dbReference type="Proteomes" id="UP001163846"/>
    </source>
</evidence>
<protein>
    <submittedName>
        <fullName evidence="1">Uncharacterized protein</fullName>
    </submittedName>
</protein>
<accession>A0AA38P010</accession>
<gene>
    <name evidence="1" type="ORF">F5878DRAFT_388173</name>
</gene>
<comment type="caution">
    <text evidence="1">The sequence shown here is derived from an EMBL/GenBank/DDBJ whole genome shotgun (WGS) entry which is preliminary data.</text>
</comment>
<organism evidence="1 2">
    <name type="scientific">Lentinula raphanica</name>
    <dbReference type="NCBI Taxonomy" id="153919"/>
    <lineage>
        <taxon>Eukaryota</taxon>
        <taxon>Fungi</taxon>
        <taxon>Dikarya</taxon>
        <taxon>Basidiomycota</taxon>
        <taxon>Agaricomycotina</taxon>
        <taxon>Agaricomycetes</taxon>
        <taxon>Agaricomycetidae</taxon>
        <taxon>Agaricales</taxon>
        <taxon>Marasmiineae</taxon>
        <taxon>Omphalotaceae</taxon>
        <taxon>Lentinula</taxon>
    </lineage>
</organism>
<sequence>MDRGVGECLFWSWFDSSKDRHPRTLWSNEFRSMRPGSSSFLRARQSPPLLSGKRGLAVSSSHQVRSTGVGLVQVFHGGCLCIGLESGIQIIEQPSNTSLTKRPTSETFKAEELEAKAAHLKTSQSIYSPTDVHTKKKSLADSMVFVVPLILCQLQEATRSVTLSEVSL</sequence>
<proteinExistence type="predicted"/>
<dbReference type="EMBL" id="MU806632">
    <property type="protein sequence ID" value="KAJ3833798.1"/>
    <property type="molecule type" value="Genomic_DNA"/>
</dbReference>
<reference evidence="1" key="1">
    <citation type="submission" date="2022-08" db="EMBL/GenBank/DDBJ databases">
        <authorList>
            <consortium name="DOE Joint Genome Institute"/>
            <person name="Min B."/>
            <person name="Riley R."/>
            <person name="Sierra-Patev S."/>
            <person name="Naranjo-Ortiz M."/>
            <person name="Looney B."/>
            <person name="Konkel Z."/>
            <person name="Slot J.C."/>
            <person name="Sakamoto Y."/>
            <person name="Steenwyk J.L."/>
            <person name="Rokas A."/>
            <person name="Carro J."/>
            <person name="Camarero S."/>
            <person name="Ferreira P."/>
            <person name="Molpeceres G."/>
            <person name="Ruiz-Duenas F.J."/>
            <person name="Serrano A."/>
            <person name="Henrissat B."/>
            <person name="Drula E."/>
            <person name="Hughes K.W."/>
            <person name="Mata J.L."/>
            <person name="Ishikawa N.K."/>
            <person name="Vargas-Isla R."/>
            <person name="Ushijima S."/>
            <person name="Smith C.A."/>
            <person name="Ahrendt S."/>
            <person name="Andreopoulos W."/>
            <person name="He G."/>
            <person name="Labutti K."/>
            <person name="Lipzen A."/>
            <person name="Ng V."/>
            <person name="Sandor L."/>
            <person name="Barry K."/>
            <person name="Martinez A.T."/>
            <person name="Xiao Y."/>
            <person name="Gibbons J.G."/>
            <person name="Terashima K."/>
            <person name="Hibbett D.S."/>
            <person name="Grigoriev I.V."/>
        </authorList>
    </citation>
    <scope>NUCLEOTIDE SEQUENCE</scope>
    <source>
        <strain evidence="1">TFB9207</strain>
    </source>
</reference>